<feature type="transmembrane region" description="Helical" evidence="7">
    <location>
        <begin position="448"/>
        <end position="468"/>
    </location>
</feature>
<dbReference type="GO" id="GO:0042937">
    <property type="term" value="F:tripeptide transmembrane transporter activity"/>
    <property type="evidence" value="ECO:0007669"/>
    <property type="project" value="InterPro"/>
</dbReference>
<dbReference type="GO" id="GO:0071916">
    <property type="term" value="F:dipeptide transmembrane transporter activity"/>
    <property type="evidence" value="ECO:0007669"/>
    <property type="project" value="InterPro"/>
</dbReference>
<dbReference type="OrthoDB" id="8904098at2759"/>
<dbReference type="OMA" id="MINDLHL"/>
<keyword evidence="9" id="KW-1185">Reference proteome</keyword>
<evidence type="ECO:0000256" key="5">
    <source>
        <dbReference type="ARBA" id="ARBA00022989"/>
    </source>
</evidence>
<dbReference type="InterPro" id="IPR000109">
    <property type="entry name" value="POT_fam"/>
</dbReference>
<feature type="transmembrane region" description="Helical" evidence="7">
    <location>
        <begin position="201"/>
        <end position="220"/>
    </location>
</feature>
<dbReference type="PANTHER" id="PTHR11654">
    <property type="entry name" value="OLIGOPEPTIDE TRANSPORTER-RELATED"/>
    <property type="match status" value="1"/>
</dbReference>
<accession>A0A8T2RVL3</accession>
<dbReference type="CDD" id="cd17417">
    <property type="entry name" value="MFS_NPF5"/>
    <property type="match status" value="1"/>
</dbReference>
<feature type="transmembrane region" description="Helical" evidence="7">
    <location>
        <begin position="404"/>
        <end position="427"/>
    </location>
</feature>
<evidence type="ECO:0000256" key="1">
    <source>
        <dbReference type="ARBA" id="ARBA00004141"/>
    </source>
</evidence>
<keyword evidence="4 7" id="KW-0812">Transmembrane</keyword>
<dbReference type="GO" id="GO:0016020">
    <property type="term" value="C:membrane"/>
    <property type="evidence" value="ECO:0007669"/>
    <property type="project" value="UniProtKB-SubCell"/>
</dbReference>
<feature type="transmembrane region" description="Helical" evidence="7">
    <location>
        <begin position="153"/>
        <end position="172"/>
    </location>
</feature>
<dbReference type="Pfam" id="PF00854">
    <property type="entry name" value="PTR2"/>
    <property type="match status" value="1"/>
</dbReference>
<evidence type="ECO:0000313" key="8">
    <source>
        <dbReference type="EMBL" id="KAH7300609.1"/>
    </source>
</evidence>
<comment type="subcellular location">
    <subcellularLocation>
        <location evidence="1">Membrane</location>
        <topology evidence="1">Multi-pass membrane protein</topology>
    </subcellularLocation>
</comment>
<feature type="transmembrane region" description="Helical" evidence="7">
    <location>
        <begin position="488"/>
        <end position="512"/>
    </location>
</feature>
<dbReference type="InterPro" id="IPR044739">
    <property type="entry name" value="NRT1/PTR"/>
</dbReference>
<feature type="transmembrane region" description="Helical" evidence="7">
    <location>
        <begin position="226"/>
        <end position="251"/>
    </location>
</feature>
<keyword evidence="6 7" id="KW-0472">Membrane</keyword>
<evidence type="ECO:0000313" key="9">
    <source>
        <dbReference type="Proteomes" id="UP000825935"/>
    </source>
</evidence>
<feature type="transmembrane region" description="Helical" evidence="7">
    <location>
        <begin position="114"/>
        <end position="133"/>
    </location>
</feature>
<feature type="transmembrane region" description="Helical" evidence="7">
    <location>
        <begin position="372"/>
        <end position="392"/>
    </location>
</feature>
<evidence type="ECO:0000256" key="7">
    <source>
        <dbReference type="SAM" id="Phobius"/>
    </source>
</evidence>
<dbReference type="InterPro" id="IPR036259">
    <property type="entry name" value="MFS_trans_sf"/>
</dbReference>
<comment type="similarity">
    <text evidence="2">Belongs to the major facilitator superfamily. Proton-dependent oligopeptide transporter (POT/PTR) (TC 2.A.17) family.</text>
</comment>
<dbReference type="Proteomes" id="UP000825935">
    <property type="component" value="Chromosome 24"/>
</dbReference>
<gene>
    <name evidence="8" type="ORF">KP509_24G071300</name>
</gene>
<name>A0A8T2RVL3_CERRI</name>
<feature type="transmembrane region" description="Helical" evidence="7">
    <location>
        <begin position="87"/>
        <end position="107"/>
    </location>
</feature>
<proteinExistence type="inferred from homology"/>
<evidence type="ECO:0000256" key="3">
    <source>
        <dbReference type="ARBA" id="ARBA00022553"/>
    </source>
</evidence>
<feature type="transmembrane region" description="Helical" evidence="7">
    <location>
        <begin position="532"/>
        <end position="556"/>
    </location>
</feature>
<evidence type="ECO:0000256" key="2">
    <source>
        <dbReference type="ARBA" id="ARBA00005982"/>
    </source>
</evidence>
<reference evidence="8" key="1">
    <citation type="submission" date="2021-08" db="EMBL/GenBank/DDBJ databases">
        <title>WGS assembly of Ceratopteris richardii.</title>
        <authorList>
            <person name="Marchant D.B."/>
            <person name="Chen G."/>
            <person name="Jenkins J."/>
            <person name="Shu S."/>
            <person name="Leebens-Mack J."/>
            <person name="Grimwood J."/>
            <person name="Schmutz J."/>
            <person name="Soltis P."/>
            <person name="Soltis D."/>
            <person name="Chen Z.-H."/>
        </authorList>
    </citation>
    <scope>NUCLEOTIDE SEQUENCE</scope>
    <source>
        <strain evidence="8">Whitten #5841</strain>
        <tissue evidence="8">Leaf</tissue>
    </source>
</reference>
<dbReference type="AlphaFoldDB" id="A0A8T2RVL3"/>
<organism evidence="8 9">
    <name type="scientific">Ceratopteris richardii</name>
    <name type="common">Triangle waterfern</name>
    <dbReference type="NCBI Taxonomy" id="49495"/>
    <lineage>
        <taxon>Eukaryota</taxon>
        <taxon>Viridiplantae</taxon>
        <taxon>Streptophyta</taxon>
        <taxon>Embryophyta</taxon>
        <taxon>Tracheophyta</taxon>
        <taxon>Polypodiopsida</taxon>
        <taxon>Polypodiidae</taxon>
        <taxon>Polypodiales</taxon>
        <taxon>Pteridineae</taxon>
        <taxon>Pteridaceae</taxon>
        <taxon>Parkerioideae</taxon>
        <taxon>Ceratopteris</taxon>
    </lineage>
</organism>
<keyword evidence="5 7" id="KW-1133">Transmembrane helix</keyword>
<dbReference type="SUPFAM" id="SSF103473">
    <property type="entry name" value="MFS general substrate transporter"/>
    <property type="match status" value="1"/>
</dbReference>
<evidence type="ECO:0000256" key="6">
    <source>
        <dbReference type="ARBA" id="ARBA00023136"/>
    </source>
</evidence>
<dbReference type="PROSITE" id="PS01022">
    <property type="entry name" value="PTR2_1"/>
    <property type="match status" value="1"/>
</dbReference>
<keyword evidence="3" id="KW-0597">Phosphoprotein</keyword>
<sequence>MDSNTEFTVTEALLGKDPSPYTCDGTVDFRSRPALRARTGRSVACIFIIGYEFVERLAYYGIYANLVLYIRNELHEGTASASQSVNYWSGASTVLPIFGAFIADAYLGRYWTITYLSAFYVIGLIMLALSASIPGLRPQSCSSSSDCPEATTGQLAFFFISLYLVAIGTAGVKPCLEAFGADQFDEEHPVERKSKSSFFNWWYFGLTMGAFIAFTAIVYIEDNVSWGVGYGILATLITLASSVFLAGTSFYRNKPPSGSSMIGFCQVFVAAARKWHVEVDNALLYEIEDAEALQKGRKQLSHTSSLRCLDKAAMMWQTEPSKGETSEVTLLVSSCTTQMSGSPILNNNVNPWKLCTVTQVEEVKLIVRIFPIWLSTIVYGLMITQAATFFIQQASTMDRNVGSLFIFPSGSLLAFSSAGILICLPIYARVLIPCARWFTGYERGLTMLQRLGAGFFLSILCMVTAALVERRRLEIAEEYGLLDDPTATVPMSVFWLVPQYFIFGMSDVFALVGEQEFFYDQVPDSMRSLGMALFLCGNGLASYLGNAVISIVGVVTSRGNNTGWIANNLNRSHLDYFYWLLAVILAVNFVVYLFLCRCYIYKSVVH</sequence>
<protein>
    <submittedName>
        <fullName evidence="8">Uncharacterized protein</fullName>
    </submittedName>
</protein>
<comment type="caution">
    <text evidence="8">The sequence shown here is derived from an EMBL/GenBank/DDBJ whole genome shotgun (WGS) entry which is preliminary data.</text>
</comment>
<dbReference type="Gene3D" id="1.20.1250.20">
    <property type="entry name" value="MFS general substrate transporter like domains"/>
    <property type="match status" value="1"/>
</dbReference>
<dbReference type="InterPro" id="IPR018456">
    <property type="entry name" value="PTR2_symporter_CS"/>
</dbReference>
<dbReference type="EMBL" id="CM035429">
    <property type="protein sequence ID" value="KAH7300609.1"/>
    <property type="molecule type" value="Genomic_DNA"/>
</dbReference>
<evidence type="ECO:0000256" key="4">
    <source>
        <dbReference type="ARBA" id="ARBA00022692"/>
    </source>
</evidence>
<feature type="transmembrane region" description="Helical" evidence="7">
    <location>
        <begin position="576"/>
        <end position="600"/>
    </location>
</feature>